<protein>
    <submittedName>
        <fullName evidence="1">Uncharacterized protein</fullName>
    </submittedName>
</protein>
<gene>
    <name evidence="1" type="ORF">F4820DRAFT_131506</name>
</gene>
<evidence type="ECO:0000313" key="2">
    <source>
        <dbReference type="Proteomes" id="UP001497700"/>
    </source>
</evidence>
<comment type="caution">
    <text evidence="1">The sequence shown here is derived from an EMBL/GenBank/DDBJ whole genome shotgun (WGS) entry which is preliminary data.</text>
</comment>
<reference evidence="1 2" key="1">
    <citation type="journal article" date="2022" name="New Phytol.">
        <title>Ecological generalism drives hyperdiversity of secondary metabolite gene clusters in xylarialean endophytes.</title>
        <authorList>
            <person name="Franco M.E.E."/>
            <person name="Wisecaver J.H."/>
            <person name="Arnold A.E."/>
            <person name="Ju Y.M."/>
            <person name="Slot J.C."/>
            <person name="Ahrendt S."/>
            <person name="Moore L.P."/>
            <person name="Eastman K.E."/>
            <person name="Scott K."/>
            <person name="Konkel Z."/>
            <person name="Mondo S.J."/>
            <person name="Kuo A."/>
            <person name="Hayes R.D."/>
            <person name="Haridas S."/>
            <person name="Andreopoulos B."/>
            <person name="Riley R."/>
            <person name="LaButti K."/>
            <person name="Pangilinan J."/>
            <person name="Lipzen A."/>
            <person name="Amirebrahimi M."/>
            <person name="Yan J."/>
            <person name="Adam C."/>
            <person name="Keymanesh K."/>
            <person name="Ng V."/>
            <person name="Louie K."/>
            <person name="Northen T."/>
            <person name="Drula E."/>
            <person name="Henrissat B."/>
            <person name="Hsieh H.M."/>
            <person name="Youens-Clark K."/>
            <person name="Lutzoni F."/>
            <person name="Miadlikowska J."/>
            <person name="Eastwood D.C."/>
            <person name="Hamelin R.C."/>
            <person name="Grigoriev I.V."/>
            <person name="U'Ren J.M."/>
        </authorList>
    </citation>
    <scope>NUCLEOTIDE SEQUENCE [LARGE SCALE GENOMIC DNA]</scope>
    <source>
        <strain evidence="1 2">CBS 119005</strain>
    </source>
</reference>
<dbReference type="EMBL" id="MU393606">
    <property type="protein sequence ID" value="KAI4859945.1"/>
    <property type="molecule type" value="Genomic_DNA"/>
</dbReference>
<keyword evidence="2" id="KW-1185">Reference proteome</keyword>
<sequence length="889" mass="93527">MTFTKISHRTSVPGNKESAVTRPRFNSLVTSDRLRESSRLPSLPMVSNIRKGRQSIFKEVGLEEEREDQSQHMASETYEESDPGERVGSTSDATSPIERKTSDREEDSSKGKSRWFSKLAPTRRPRIKTASSAPPPSIAGLHKLSMIALLIAIVLPTISYNNGRKKVEISGADAGVIKPSRIAIIENRDDSPTDVCTRWAGQSALINGTVYFYGGRSKTTGDQQSNTWNNDFIALDLTKSWDVSSPALTGLAQPSGPPAISLGYLWNDLDRLYLYGGEFSDSPIAQPSPISTWMYDVASSTWQEFQNPTTSAGNFSDPEGVPIQRAAEGAGISVPELGVSWYFGGHLDLSTTPGWSNQIARVYLKSLLEFTHPGYANSGVDSLHASGAPEGGAYRNITWGGIQNQDGFTERADGVLVYVPGWGPNGILLGLGGGVVGDHETTDAFASMSTIDVYDIKTSAWYHQETSGEAPQVRVNPCAVIFSAPDASSFNIYMYGGQNLLPYGNQTQYTDIWILTVPSFTWIKVDLSTTDEPPARAGHQCAARDGQMVVIGGYVGTQIACDRPGIYNFDASNLQWKSSFDAADHPADAHSDNSILAGSYGYKVPGIVQSVVGGSSDGGATATQPASGPATDGPFKTGTPPVFTITQPGSTATITNSPGETGGGGGGNGGGSDPSNPVLAPSGTNGGLIAAGVIAGLAGLSALYLGFCAWLYRRQVAAYKRHMAVANRYSGAAALDDDGGGAFLGGAAGVAGAGGVREKLRKHHRRGSSSGESEQFGWVGHLSEPKWMATPMAASGDDVSPMTSASGSGSGRPRPSEDRNTWAYDSYLGGASGGGGGGLGRSKSGATRSTASGGSAEALLDGRQPNFISVVLGPRRALRVVNGMEESRE</sequence>
<organism evidence="1 2">
    <name type="scientific">Hypoxylon rubiginosum</name>
    <dbReference type="NCBI Taxonomy" id="110542"/>
    <lineage>
        <taxon>Eukaryota</taxon>
        <taxon>Fungi</taxon>
        <taxon>Dikarya</taxon>
        <taxon>Ascomycota</taxon>
        <taxon>Pezizomycotina</taxon>
        <taxon>Sordariomycetes</taxon>
        <taxon>Xylariomycetidae</taxon>
        <taxon>Xylariales</taxon>
        <taxon>Hypoxylaceae</taxon>
        <taxon>Hypoxylon</taxon>
    </lineage>
</organism>
<name>A0ACB9YKL7_9PEZI</name>
<accession>A0ACB9YKL7</accession>
<dbReference type="Proteomes" id="UP001497700">
    <property type="component" value="Unassembled WGS sequence"/>
</dbReference>
<proteinExistence type="predicted"/>
<evidence type="ECO:0000313" key="1">
    <source>
        <dbReference type="EMBL" id="KAI4859945.1"/>
    </source>
</evidence>